<dbReference type="EMBL" id="LR797533">
    <property type="protein sequence ID" value="CAB4222986.1"/>
    <property type="molecule type" value="Genomic_DNA"/>
</dbReference>
<evidence type="ECO:0000256" key="2">
    <source>
        <dbReference type="ARBA" id="ARBA00022722"/>
    </source>
</evidence>
<dbReference type="InterPro" id="IPR014883">
    <property type="entry name" value="VRR_NUC"/>
</dbReference>
<dbReference type="GO" id="GO:0004518">
    <property type="term" value="F:nuclease activity"/>
    <property type="evidence" value="ECO:0007669"/>
    <property type="project" value="UniProtKB-KW"/>
</dbReference>
<name>A0A6J5MJI7_9CAUD</name>
<feature type="domain" description="VRR-NUC" evidence="4">
    <location>
        <begin position="43"/>
        <end position="93"/>
    </location>
</feature>
<proteinExistence type="predicted"/>
<dbReference type="Pfam" id="PF08774">
    <property type="entry name" value="VRR_NUC"/>
    <property type="match status" value="1"/>
</dbReference>
<evidence type="ECO:0000256" key="1">
    <source>
        <dbReference type="ARBA" id="ARBA00001946"/>
    </source>
</evidence>
<accession>A0A6J5MJI7</accession>
<comment type="cofactor">
    <cofactor evidence="1">
        <name>Mg(2+)</name>
        <dbReference type="ChEBI" id="CHEBI:18420"/>
    </cofactor>
</comment>
<keyword evidence="3" id="KW-0378">Hydrolase</keyword>
<protein>
    <submittedName>
        <fullName evidence="5">VRR-NUC domain containing protein</fullName>
    </submittedName>
</protein>
<sequence>MIEPSEAEFQKTVISLAKLHRWMIVHIQPAQIRPGVWVTPTTGNQGFPDLILCHPFRGLVFCELKTNKGIVSKDQWNWIYCLRDAGQEVHVWRPADIDAINERLSRREQ</sequence>
<dbReference type="EMBL" id="LR797164">
    <property type="protein sequence ID" value="CAB4190976.1"/>
    <property type="molecule type" value="Genomic_DNA"/>
</dbReference>
<evidence type="ECO:0000313" key="6">
    <source>
        <dbReference type="EMBL" id="CAB4190976.1"/>
    </source>
</evidence>
<reference evidence="5" key="1">
    <citation type="submission" date="2020-04" db="EMBL/GenBank/DDBJ databases">
        <authorList>
            <person name="Chiriac C."/>
            <person name="Salcher M."/>
            <person name="Ghai R."/>
            <person name="Kavagutti S V."/>
        </authorList>
    </citation>
    <scope>NUCLEOTIDE SEQUENCE</scope>
</reference>
<gene>
    <name evidence="6" type="ORF">UFOVP1223_2</name>
    <name evidence="7" type="ORF">UFOVP1669_11</name>
    <name evidence="5" type="ORF">UFOVP494_13</name>
</gene>
<dbReference type="GO" id="GO:0016788">
    <property type="term" value="F:hydrolase activity, acting on ester bonds"/>
    <property type="evidence" value="ECO:0007669"/>
    <property type="project" value="InterPro"/>
</dbReference>
<dbReference type="GO" id="GO:0003676">
    <property type="term" value="F:nucleic acid binding"/>
    <property type="evidence" value="ECO:0007669"/>
    <property type="project" value="InterPro"/>
</dbReference>
<dbReference type="Gene3D" id="3.40.1350.10">
    <property type="match status" value="1"/>
</dbReference>
<keyword evidence="2" id="KW-0540">Nuclease</keyword>
<evidence type="ECO:0000313" key="5">
    <source>
        <dbReference type="EMBL" id="CAB4146362.1"/>
    </source>
</evidence>
<dbReference type="EMBL" id="LR796464">
    <property type="protein sequence ID" value="CAB4146362.1"/>
    <property type="molecule type" value="Genomic_DNA"/>
</dbReference>
<organism evidence="5">
    <name type="scientific">uncultured Caudovirales phage</name>
    <dbReference type="NCBI Taxonomy" id="2100421"/>
    <lineage>
        <taxon>Viruses</taxon>
        <taxon>Duplodnaviria</taxon>
        <taxon>Heunggongvirae</taxon>
        <taxon>Uroviricota</taxon>
        <taxon>Caudoviricetes</taxon>
        <taxon>Peduoviridae</taxon>
        <taxon>Maltschvirus</taxon>
        <taxon>Maltschvirus maltsch</taxon>
    </lineage>
</organism>
<dbReference type="InterPro" id="IPR011856">
    <property type="entry name" value="tRNA_endonuc-like_dom_sf"/>
</dbReference>
<evidence type="ECO:0000259" key="4">
    <source>
        <dbReference type="Pfam" id="PF08774"/>
    </source>
</evidence>
<evidence type="ECO:0000256" key="3">
    <source>
        <dbReference type="ARBA" id="ARBA00022801"/>
    </source>
</evidence>
<evidence type="ECO:0000313" key="7">
    <source>
        <dbReference type="EMBL" id="CAB4222986.1"/>
    </source>
</evidence>